<dbReference type="Proteomes" id="UP000515203">
    <property type="component" value="Unplaced"/>
</dbReference>
<proteinExistence type="predicted"/>
<evidence type="ECO:0000256" key="2">
    <source>
        <dbReference type="ARBA" id="ARBA00022525"/>
    </source>
</evidence>
<keyword evidence="3 5" id="KW-0732">Signal</keyword>
<accession>A0A6P6EE03</accession>
<name>A0A6P6EE03_OCTDE</name>
<evidence type="ECO:0000313" key="7">
    <source>
        <dbReference type="RefSeq" id="XP_023570539.1"/>
    </source>
</evidence>
<dbReference type="InterPro" id="IPR052507">
    <property type="entry name" value="BPI_fold-antibacterial"/>
</dbReference>
<feature type="chain" id="PRO_5028400416" evidence="5">
    <location>
        <begin position="21"/>
        <end position="237"/>
    </location>
</feature>
<protein>
    <submittedName>
        <fullName evidence="7">BPI fold-containing family A member 2</fullName>
    </submittedName>
</protein>
<evidence type="ECO:0000313" key="6">
    <source>
        <dbReference type="Proteomes" id="UP000515203"/>
    </source>
</evidence>
<evidence type="ECO:0000256" key="3">
    <source>
        <dbReference type="ARBA" id="ARBA00022729"/>
    </source>
</evidence>
<keyword evidence="4" id="KW-1015">Disulfide bond</keyword>
<dbReference type="InParanoid" id="A0A6P6EE03"/>
<sequence length="237" mass="26623">MSQRWKLLILCHLLTGTSEGLHSGVLNNFVDKTNSFLQNGPETVDNPSTGFSWQWNSSVRAPLKFSGKRKIEENEVVDLASLENPFRVKISKTVIRVIQAERTADGRSINLRFLVTANVTAALPLICRRANLEVSLYLLTRIRLVPVPQSSLFTVAVGEFTVDPDTITISLLDRTNAMLKRSMGSMIRVLKKSIFVLLQKQNQIHARIKRFLDGLQKSSLEGIHAQLQHTADLYLSI</sequence>
<dbReference type="GeneID" id="101560847"/>
<feature type="signal peptide" evidence="5">
    <location>
        <begin position="1"/>
        <end position="20"/>
    </location>
</feature>
<dbReference type="GO" id="GO:0001530">
    <property type="term" value="F:lipopolysaccharide binding"/>
    <property type="evidence" value="ECO:0007669"/>
    <property type="project" value="TreeGrafter"/>
</dbReference>
<comment type="subcellular location">
    <subcellularLocation>
        <location evidence="1">Secreted</location>
    </subcellularLocation>
</comment>
<gene>
    <name evidence="7" type="primary">LOC101560847</name>
</gene>
<dbReference type="PANTHER" id="PTHR47145:SF1">
    <property type="entry name" value="BPI FOLD-CONTAINING FAMILY A MEMBER 2"/>
    <property type="match status" value="1"/>
</dbReference>
<evidence type="ECO:0000256" key="1">
    <source>
        <dbReference type="ARBA" id="ARBA00004613"/>
    </source>
</evidence>
<keyword evidence="2" id="KW-0964">Secreted</keyword>
<dbReference type="Gene3D" id="3.15.10.10">
    <property type="entry name" value="Bactericidal permeability-increasing protein, domain 1"/>
    <property type="match status" value="1"/>
</dbReference>
<organism evidence="6 7">
    <name type="scientific">Octodon degus</name>
    <name type="common">Degu</name>
    <name type="synonym">Sciurus degus</name>
    <dbReference type="NCBI Taxonomy" id="10160"/>
    <lineage>
        <taxon>Eukaryota</taxon>
        <taxon>Metazoa</taxon>
        <taxon>Chordata</taxon>
        <taxon>Craniata</taxon>
        <taxon>Vertebrata</taxon>
        <taxon>Euteleostomi</taxon>
        <taxon>Mammalia</taxon>
        <taxon>Eutheria</taxon>
        <taxon>Euarchontoglires</taxon>
        <taxon>Glires</taxon>
        <taxon>Rodentia</taxon>
        <taxon>Hystricomorpha</taxon>
        <taxon>Octodontidae</taxon>
        <taxon>Octodon</taxon>
    </lineage>
</organism>
<evidence type="ECO:0000256" key="5">
    <source>
        <dbReference type="SAM" id="SignalP"/>
    </source>
</evidence>
<keyword evidence="6" id="KW-1185">Reference proteome</keyword>
<dbReference type="PANTHER" id="PTHR47145">
    <property type="entry name" value="BPI FOLD-CONTAINING FAMILY A MEMBER 2"/>
    <property type="match status" value="1"/>
</dbReference>
<dbReference type="GO" id="GO:0070062">
    <property type="term" value="C:extracellular exosome"/>
    <property type="evidence" value="ECO:0007669"/>
    <property type="project" value="TreeGrafter"/>
</dbReference>
<dbReference type="AlphaFoldDB" id="A0A6P6EE03"/>
<dbReference type="OrthoDB" id="9838142at2759"/>
<dbReference type="GO" id="GO:0030141">
    <property type="term" value="C:secretory granule"/>
    <property type="evidence" value="ECO:0007669"/>
    <property type="project" value="TreeGrafter"/>
</dbReference>
<dbReference type="RefSeq" id="XP_023570539.1">
    <property type="nucleotide sequence ID" value="XM_023714771.1"/>
</dbReference>
<evidence type="ECO:0000256" key="4">
    <source>
        <dbReference type="ARBA" id="ARBA00023157"/>
    </source>
</evidence>
<reference evidence="7" key="1">
    <citation type="submission" date="2025-08" db="UniProtKB">
        <authorList>
            <consortium name="RefSeq"/>
        </authorList>
    </citation>
    <scope>IDENTIFICATION</scope>
</reference>